<sequence length="31" mass="3451">MLPQHCSWKVVRNTGRVCTSSALLLKGAQEH</sequence>
<gene>
    <name evidence="1" type="ORF">E2C01_088616</name>
</gene>
<dbReference type="AlphaFoldDB" id="A0A5B7JKC8"/>
<accession>A0A5B7JKC8</accession>
<organism evidence="1 2">
    <name type="scientific">Portunus trituberculatus</name>
    <name type="common">Swimming crab</name>
    <name type="synonym">Neptunus trituberculatus</name>
    <dbReference type="NCBI Taxonomy" id="210409"/>
    <lineage>
        <taxon>Eukaryota</taxon>
        <taxon>Metazoa</taxon>
        <taxon>Ecdysozoa</taxon>
        <taxon>Arthropoda</taxon>
        <taxon>Crustacea</taxon>
        <taxon>Multicrustacea</taxon>
        <taxon>Malacostraca</taxon>
        <taxon>Eumalacostraca</taxon>
        <taxon>Eucarida</taxon>
        <taxon>Decapoda</taxon>
        <taxon>Pleocyemata</taxon>
        <taxon>Brachyura</taxon>
        <taxon>Eubrachyura</taxon>
        <taxon>Portunoidea</taxon>
        <taxon>Portunidae</taxon>
        <taxon>Portuninae</taxon>
        <taxon>Portunus</taxon>
    </lineage>
</organism>
<keyword evidence="2" id="KW-1185">Reference proteome</keyword>
<comment type="caution">
    <text evidence="1">The sequence shown here is derived from an EMBL/GenBank/DDBJ whole genome shotgun (WGS) entry which is preliminary data.</text>
</comment>
<dbReference type="Proteomes" id="UP000324222">
    <property type="component" value="Unassembled WGS sequence"/>
</dbReference>
<name>A0A5B7JKC8_PORTR</name>
<reference evidence="1 2" key="1">
    <citation type="submission" date="2019-05" db="EMBL/GenBank/DDBJ databases">
        <title>Another draft genome of Portunus trituberculatus and its Hox gene families provides insights of decapod evolution.</title>
        <authorList>
            <person name="Jeong J.-H."/>
            <person name="Song I."/>
            <person name="Kim S."/>
            <person name="Choi T."/>
            <person name="Kim D."/>
            <person name="Ryu S."/>
            <person name="Kim W."/>
        </authorList>
    </citation>
    <scope>NUCLEOTIDE SEQUENCE [LARGE SCALE GENOMIC DNA]</scope>
    <source>
        <tissue evidence="1">Muscle</tissue>
    </source>
</reference>
<evidence type="ECO:0000313" key="1">
    <source>
        <dbReference type="EMBL" id="MPC93488.1"/>
    </source>
</evidence>
<proteinExistence type="predicted"/>
<dbReference type="EMBL" id="VSRR010095022">
    <property type="protein sequence ID" value="MPC93488.1"/>
    <property type="molecule type" value="Genomic_DNA"/>
</dbReference>
<protein>
    <submittedName>
        <fullName evidence="1">Uncharacterized protein</fullName>
    </submittedName>
</protein>
<evidence type="ECO:0000313" key="2">
    <source>
        <dbReference type="Proteomes" id="UP000324222"/>
    </source>
</evidence>